<keyword evidence="1" id="KW-0812">Transmembrane</keyword>
<dbReference type="GeneID" id="27700672"/>
<organism evidence="3 4">
    <name type="scientific">Cladophialophora bantiana (strain ATCC 10958 / CBS 173.52 / CDC B-1940 / NIH 8579)</name>
    <name type="common">Xylohypha bantiana</name>
    <dbReference type="NCBI Taxonomy" id="1442370"/>
    <lineage>
        <taxon>Eukaryota</taxon>
        <taxon>Fungi</taxon>
        <taxon>Dikarya</taxon>
        <taxon>Ascomycota</taxon>
        <taxon>Pezizomycotina</taxon>
        <taxon>Eurotiomycetes</taxon>
        <taxon>Chaetothyriomycetidae</taxon>
        <taxon>Chaetothyriales</taxon>
        <taxon>Herpotrichiellaceae</taxon>
        <taxon>Cladophialophora</taxon>
    </lineage>
</organism>
<dbReference type="PANTHER" id="PTHR43606">
    <property type="entry name" value="PHOSPHATASE, PUTATIVE (AFU_ORTHOLOGUE AFUA_6G08710)-RELATED"/>
    <property type="match status" value="1"/>
</dbReference>
<dbReference type="InterPro" id="IPR052900">
    <property type="entry name" value="Phospholipid_Metab_Enz"/>
</dbReference>
<feature type="transmembrane region" description="Helical" evidence="1">
    <location>
        <begin position="7"/>
        <end position="27"/>
    </location>
</feature>
<proteinExistence type="predicted"/>
<dbReference type="PANTHER" id="PTHR43606:SF2">
    <property type="entry name" value="ALKALINE PHOSPHATASE FAMILY PROTEIN (AFU_ORTHOLOGUE AFUA_5G03860)"/>
    <property type="match status" value="1"/>
</dbReference>
<evidence type="ECO:0000313" key="3">
    <source>
        <dbReference type="EMBL" id="KIW91774.1"/>
    </source>
</evidence>
<dbReference type="VEuPathDB" id="FungiDB:Z519_07744"/>
<evidence type="ECO:0000259" key="2">
    <source>
        <dbReference type="Pfam" id="PF09423"/>
    </source>
</evidence>
<name>A0A0D2I4F4_CLAB1</name>
<accession>A0A0D2I4F4</accession>
<dbReference type="CDD" id="cd07389">
    <property type="entry name" value="MPP_PhoD"/>
    <property type="match status" value="1"/>
</dbReference>
<keyword evidence="4" id="KW-1185">Reference proteome</keyword>
<gene>
    <name evidence="3" type="ORF">Z519_07744</name>
</gene>
<dbReference type="Proteomes" id="UP000053789">
    <property type="component" value="Unassembled WGS sequence"/>
</dbReference>
<dbReference type="Gene3D" id="3.60.21.70">
    <property type="entry name" value="PhoD-like phosphatase"/>
    <property type="match status" value="1"/>
</dbReference>
<evidence type="ECO:0000256" key="1">
    <source>
        <dbReference type="SAM" id="Phobius"/>
    </source>
</evidence>
<dbReference type="OrthoDB" id="2100241at2759"/>
<sequence length="524" mass="60830">MPWGRGLLRSIYISFAIYAIGFGYRLILQLTRSEHAPNILALRRSGTELASALLLGSFEAAWPLTTALSACLNLLCFLCVVDFIYRAQTFHTSSDLSFERIGYVNASSARVSIRSPNEAIIKLWYKPQSTGVVEEQGEGRWQAGPVVSTTPEADYMASFVLENLRSDTQYVYYTNASHRGRFHTHPEYPKRWSMVSSSCIKAFWPYNPLDHPLSIRGLDFLSKVAESRELSFMLFLGDFIYIDLPKRFGWNTEDYQQAYRQVYASPSWSRALTELPWLHLYDDHEITNNWSSNGTGIYQQAIKAFMTYHHAANPPPFRDDHTYFTFRHGDVSFFVTDTRRYRSVAKMKDGPEKTMLGTQQRHDLETWLTDASGWKVVVSSVPFTRNWRSPDAEDSWGGYLWERERLLQKMWQTDGVLIISGDRHEHATTYFPPPDSNDSKIIEFSTSPLNQFYEPFRRDYTQIEDTDIALYHHYSGHSKFGIFTFDTKQEDVWTMEFELIVDGQKRWSHVVRQSRHPREAMAMV</sequence>
<dbReference type="AlphaFoldDB" id="A0A0D2I4F4"/>
<dbReference type="HOGENOM" id="CLU_013967_2_0_1"/>
<dbReference type="InterPro" id="IPR018946">
    <property type="entry name" value="PhoD-like_MPP"/>
</dbReference>
<dbReference type="SUPFAM" id="SSF56300">
    <property type="entry name" value="Metallo-dependent phosphatases"/>
    <property type="match status" value="1"/>
</dbReference>
<feature type="domain" description="PhoD-like phosphatase metallophosphatase" evidence="2">
    <location>
        <begin position="223"/>
        <end position="491"/>
    </location>
</feature>
<reference evidence="3" key="1">
    <citation type="submission" date="2015-01" db="EMBL/GenBank/DDBJ databases">
        <title>The Genome Sequence of Cladophialophora bantiana CBS 173.52.</title>
        <authorList>
            <consortium name="The Broad Institute Genomics Platform"/>
            <person name="Cuomo C."/>
            <person name="de Hoog S."/>
            <person name="Gorbushina A."/>
            <person name="Stielow B."/>
            <person name="Teixiera M."/>
            <person name="Abouelleil A."/>
            <person name="Chapman S.B."/>
            <person name="Priest M."/>
            <person name="Young S.K."/>
            <person name="Wortman J."/>
            <person name="Nusbaum C."/>
            <person name="Birren B."/>
        </authorList>
    </citation>
    <scope>NUCLEOTIDE SEQUENCE [LARGE SCALE GENOMIC DNA]</scope>
    <source>
        <strain evidence="3">CBS 173.52</strain>
    </source>
</reference>
<protein>
    <recommendedName>
        <fullName evidence="2">PhoD-like phosphatase metallophosphatase domain-containing protein</fullName>
    </recommendedName>
</protein>
<keyword evidence="1" id="KW-1133">Transmembrane helix</keyword>
<dbReference type="RefSeq" id="XP_016618443.1">
    <property type="nucleotide sequence ID" value="XM_016765474.1"/>
</dbReference>
<dbReference type="InterPro" id="IPR029052">
    <property type="entry name" value="Metallo-depent_PP-like"/>
</dbReference>
<evidence type="ECO:0000313" key="4">
    <source>
        <dbReference type="Proteomes" id="UP000053789"/>
    </source>
</evidence>
<dbReference type="InterPro" id="IPR038607">
    <property type="entry name" value="PhoD-like_sf"/>
</dbReference>
<dbReference type="EMBL" id="KN846990">
    <property type="protein sequence ID" value="KIW91774.1"/>
    <property type="molecule type" value="Genomic_DNA"/>
</dbReference>
<dbReference type="Pfam" id="PF09423">
    <property type="entry name" value="PhoD"/>
    <property type="match status" value="1"/>
</dbReference>
<keyword evidence="1" id="KW-0472">Membrane</keyword>